<dbReference type="AlphaFoldDB" id="A0A7G3UBE3"/>
<feature type="transmembrane region" description="Helical" evidence="2">
    <location>
        <begin position="12"/>
        <end position="31"/>
    </location>
</feature>
<evidence type="ECO:0000313" key="4">
    <source>
        <dbReference type="Proteomes" id="UP000005940"/>
    </source>
</evidence>
<evidence type="ECO:0000256" key="2">
    <source>
        <dbReference type="SAM" id="Phobius"/>
    </source>
</evidence>
<name>A0A7G3UBE3_STRT9</name>
<keyword evidence="2" id="KW-0472">Membrane</keyword>
<dbReference type="Pfam" id="PF14030">
    <property type="entry name" value="DUF4245"/>
    <property type="match status" value="1"/>
</dbReference>
<feature type="region of interest" description="Disordered" evidence="1">
    <location>
        <begin position="171"/>
        <end position="191"/>
    </location>
</feature>
<dbReference type="EMBL" id="CP029159">
    <property type="protein sequence ID" value="QKM67696.1"/>
    <property type="molecule type" value="Genomic_DNA"/>
</dbReference>
<evidence type="ECO:0000256" key="1">
    <source>
        <dbReference type="SAM" id="MobiDB-lite"/>
    </source>
</evidence>
<evidence type="ECO:0000313" key="3">
    <source>
        <dbReference type="EMBL" id="QKM67696.1"/>
    </source>
</evidence>
<keyword evidence="2" id="KW-1133">Transmembrane helix</keyword>
<dbReference type="InterPro" id="IPR025339">
    <property type="entry name" value="DUF4245"/>
</dbReference>
<organism evidence="3 4">
    <name type="scientific">Streptomyces tsukubensis (strain DSM 42081 / NBRC 108919 / NRRL 18488 / 9993)</name>
    <dbReference type="NCBI Taxonomy" id="1114943"/>
    <lineage>
        <taxon>Bacteria</taxon>
        <taxon>Bacillati</taxon>
        <taxon>Actinomycetota</taxon>
        <taxon>Actinomycetes</taxon>
        <taxon>Kitasatosporales</taxon>
        <taxon>Streptomycetaceae</taxon>
        <taxon>Streptomyces</taxon>
    </lineage>
</organism>
<sequence length="191" mass="20731">MAGMRGKQTVRDMVLSMAVIGAVVAVIYLFLPHDDTDRTKPVDYRIELVTAQRAAPYPVMAPEGLPQGWKPTSVRYDRDAGAAWHLGFLDPDREYVAIEQSTQAYGKYVPKVTLKAENTGRTQLVNGVAWERWAGKKYDALVLRDKGVTTVVTGTAPLARLTEMAEALKGGSTIPSTAPSWPTAGTAAPRS</sequence>
<dbReference type="Proteomes" id="UP000005940">
    <property type="component" value="Chromosome"/>
</dbReference>
<keyword evidence="4" id="KW-1185">Reference proteome</keyword>
<gene>
    <name evidence="3" type="ORF">STSU_011500</name>
</gene>
<reference evidence="3 4" key="1">
    <citation type="journal article" date="2012" name="J. Bacteriol.">
        <title>Draft genome of Streptomyces tsukubaensis NRRL 18488, the producer of the clinically important immunosuppressant tacrolimus (FK506).</title>
        <authorList>
            <person name="Barreiro C."/>
            <person name="Prieto C."/>
            <person name="Sola-Landa A."/>
            <person name="Solera E."/>
            <person name="Martinez-Castro M."/>
            <person name="Perez-Redondo R."/>
            <person name="Garcia-Estrada C."/>
            <person name="Aparicio J.F."/>
            <person name="Fernandez-Martinez L.T."/>
            <person name="Santos-Aberturas J."/>
            <person name="Salehi-Najafabadi Z."/>
            <person name="Rodriguez-Garcia A."/>
            <person name="Tauch A."/>
            <person name="Martin J.F."/>
        </authorList>
    </citation>
    <scope>NUCLEOTIDE SEQUENCE [LARGE SCALE GENOMIC DNA]</scope>
    <source>
        <strain evidence="4">DSM 42081 / NBRC 108919 / NRRL 18488 / 9993</strain>
    </source>
</reference>
<keyword evidence="2" id="KW-0812">Transmembrane</keyword>
<accession>A0A7G3UBE3</accession>
<proteinExistence type="predicted"/>
<protein>
    <submittedName>
        <fullName evidence="3">DUF4245 domain-containing protein</fullName>
    </submittedName>
</protein>